<dbReference type="EMBL" id="CAFZ01000220">
    <property type="protein sequence ID" value="CCA73376.1"/>
    <property type="molecule type" value="Genomic_DNA"/>
</dbReference>
<dbReference type="OMA" id="IFWIWIE"/>
<evidence type="ECO:0000256" key="1">
    <source>
        <dbReference type="SAM" id="Phobius"/>
    </source>
</evidence>
<dbReference type="InParanoid" id="G4TPX9"/>
<evidence type="ECO:0000313" key="4">
    <source>
        <dbReference type="Proteomes" id="UP000007148"/>
    </source>
</evidence>
<reference evidence="3 4" key="1">
    <citation type="journal article" date="2011" name="PLoS Pathog.">
        <title>Endophytic Life Strategies Decoded by Genome and Transcriptome Analyses of the Mutualistic Root Symbiont Piriformospora indica.</title>
        <authorList>
            <person name="Zuccaro A."/>
            <person name="Lahrmann U."/>
            <person name="Guldener U."/>
            <person name="Langen G."/>
            <person name="Pfiffi S."/>
            <person name="Biedenkopf D."/>
            <person name="Wong P."/>
            <person name="Samans B."/>
            <person name="Grimm C."/>
            <person name="Basiewicz M."/>
            <person name="Murat C."/>
            <person name="Martin F."/>
            <person name="Kogel K.H."/>
        </authorList>
    </citation>
    <scope>NUCLEOTIDE SEQUENCE [LARGE SCALE GENOMIC DNA]</scope>
    <source>
        <strain evidence="3 4">DSM 11827</strain>
    </source>
</reference>
<sequence length="301" mass="31970">MAMQSQALFFLLLSFSLAAAEIARDGLNANIGGWTGLTFQASRYEPLCGSLASTRAPADSFTNCIPAIDSYTNDTQTTLAFYDISGVRLSGTGVGLGKDLCMCFSLSTLSDAEKLDICWHFDGNGVVSRDWQYQQVMGSWRTSGKALPHCADVNVPSLQGEWSQTAFMPTYTGVIQTLNLGPTTVHVTEVETQTIILTPTVATFSVSSITVITGSDGQVTTQPITYATEAAVIANVPNGGGGNSDSSKSVGLKLGLGLGIPALAAIVIFWIWIEDRKHKRAIRAQGNGGVPVNPNPTWAQR</sequence>
<keyword evidence="1" id="KW-1133">Transmembrane helix</keyword>
<keyword evidence="1" id="KW-0812">Transmembrane</keyword>
<dbReference type="HOGENOM" id="CLU_924748_0_0_1"/>
<dbReference type="Proteomes" id="UP000007148">
    <property type="component" value="Unassembled WGS sequence"/>
</dbReference>
<dbReference type="AlphaFoldDB" id="G4TPX9"/>
<keyword evidence="2" id="KW-0732">Signal</keyword>
<evidence type="ECO:0000256" key="2">
    <source>
        <dbReference type="SAM" id="SignalP"/>
    </source>
</evidence>
<keyword evidence="1" id="KW-0472">Membrane</keyword>
<comment type="caution">
    <text evidence="3">The sequence shown here is derived from an EMBL/GenBank/DDBJ whole genome shotgun (WGS) entry which is preliminary data.</text>
</comment>
<organism evidence="3 4">
    <name type="scientific">Serendipita indica (strain DSM 11827)</name>
    <name type="common">Root endophyte fungus</name>
    <name type="synonym">Piriformospora indica</name>
    <dbReference type="NCBI Taxonomy" id="1109443"/>
    <lineage>
        <taxon>Eukaryota</taxon>
        <taxon>Fungi</taxon>
        <taxon>Dikarya</taxon>
        <taxon>Basidiomycota</taxon>
        <taxon>Agaricomycotina</taxon>
        <taxon>Agaricomycetes</taxon>
        <taxon>Sebacinales</taxon>
        <taxon>Serendipitaceae</taxon>
        <taxon>Serendipita</taxon>
    </lineage>
</organism>
<protein>
    <submittedName>
        <fullName evidence="3">Uncharacterized protein</fullName>
    </submittedName>
</protein>
<dbReference type="OrthoDB" id="3187057at2759"/>
<gene>
    <name evidence="3" type="ORF">PIIN_07330</name>
</gene>
<keyword evidence="4" id="KW-1185">Reference proteome</keyword>
<feature type="signal peptide" evidence="2">
    <location>
        <begin position="1"/>
        <end position="20"/>
    </location>
</feature>
<feature type="chain" id="PRO_5003468975" evidence="2">
    <location>
        <begin position="21"/>
        <end position="301"/>
    </location>
</feature>
<dbReference type="eggNOG" id="ENOG502SXBB">
    <property type="taxonomic scope" value="Eukaryota"/>
</dbReference>
<name>G4TPX9_SERID</name>
<feature type="transmembrane region" description="Helical" evidence="1">
    <location>
        <begin position="254"/>
        <end position="273"/>
    </location>
</feature>
<proteinExistence type="predicted"/>
<evidence type="ECO:0000313" key="3">
    <source>
        <dbReference type="EMBL" id="CCA73376.1"/>
    </source>
</evidence>
<accession>G4TPX9</accession>